<feature type="transmembrane region" description="Helical" evidence="2">
    <location>
        <begin position="65"/>
        <end position="84"/>
    </location>
</feature>
<gene>
    <name evidence="3" type="ORF">ALEPTO_LOCUS12021</name>
</gene>
<dbReference type="Pfam" id="PF01554">
    <property type="entry name" value="MatE"/>
    <property type="match status" value="1"/>
</dbReference>
<evidence type="ECO:0000256" key="1">
    <source>
        <dbReference type="ARBA" id="ARBA00010199"/>
    </source>
</evidence>
<feature type="transmembrane region" description="Helical" evidence="2">
    <location>
        <begin position="166"/>
        <end position="191"/>
    </location>
</feature>
<proteinExistence type="inferred from homology"/>
<keyword evidence="4" id="KW-1185">Reference proteome</keyword>
<dbReference type="GO" id="GO:0016020">
    <property type="term" value="C:membrane"/>
    <property type="evidence" value="ECO:0007669"/>
    <property type="project" value="InterPro"/>
</dbReference>
<dbReference type="Proteomes" id="UP000789508">
    <property type="component" value="Unassembled WGS sequence"/>
</dbReference>
<feature type="non-terminal residue" evidence="3">
    <location>
        <position position="1"/>
    </location>
</feature>
<sequence length="212" mass="23037">YWSFELVALAAGYLGSITLASHSIVLTSALLLYQAPYGIAVATSNRVGNLLGAGLASKARVTARMAMYLAVLVALINSTVLLIFKDSWGYLFTSDEVVVEMVAGLLPLCAAFQMSEELNAIGVGILCGQGRQRIGAIFTMSGYYLIALVLGLVLEFKYGWGIKGLWAALTCASIVIAIAVIWAILVTDWQWEVERCRRRMKIADHNEIRDAV</sequence>
<keyword evidence="2" id="KW-0472">Membrane</keyword>
<evidence type="ECO:0000313" key="4">
    <source>
        <dbReference type="Proteomes" id="UP000789508"/>
    </source>
</evidence>
<keyword evidence="2" id="KW-1133">Transmembrane helix</keyword>
<reference evidence="3" key="1">
    <citation type="submission" date="2021-06" db="EMBL/GenBank/DDBJ databases">
        <authorList>
            <person name="Kallberg Y."/>
            <person name="Tangrot J."/>
            <person name="Rosling A."/>
        </authorList>
    </citation>
    <scope>NUCLEOTIDE SEQUENCE</scope>
    <source>
        <strain evidence="3">FL130A</strain>
    </source>
</reference>
<evidence type="ECO:0000313" key="3">
    <source>
        <dbReference type="EMBL" id="CAG8714520.1"/>
    </source>
</evidence>
<evidence type="ECO:0000256" key="2">
    <source>
        <dbReference type="SAM" id="Phobius"/>
    </source>
</evidence>
<dbReference type="GO" id="GO:0042910">
    <property type="term" value="F:xenobiotic transmembrane transporter activity"/>
    <property type="evidence" value="ECO:0007669"/>
    <property type="project" value="InterPro"/>
</dbReference>
<dbReference type="InterPro" id="IPR002528">
    <property type="entry name" value="MATE_fam"/>
</dbReference>
<dbReference type="AlphaFoldDB" id="A0A9N9N9D3"/>
<keyword evidence="2" id="KW-0812">Transmembrane</keyword>
<feature type="transmembrane region" description="Helical" evidence="2">
    <location>
        <begin position="6"/>
        <end position="33"/>
    </location>
</feature>
<dbReference type="GO" id="GO:0015297">
    <property type="term" value="F:antiporter activity"/>
    <property type="evidence" value="ECO:0007669"/>
    <property type="project" value="InterPro"/>
</dbReference>
<feature type="transmembrane region" description="Helical" evidence="2">
    <location>
        <begin position="134"/>
        <end position="154"/>
    </location>
</feature>
<accession>A0A9N9N9D3</accession>
<dbReference type="OrthoDB" id="2126698at2759"/>
<dbReference type="EMBL" id="CAJVPS010023790">
    <property type="protein sequence ID" value="CAG8714520.1"/>
    <property type="molecule type" value="Genomic_DNA"/>
</dbReference>
<feature type="transmembrane region" description="Helical" evidence="2">
    <location>
        <begin position="104"/>
        <end position="127"/>
    </location>
</feature>
<dbReference type="PANTHER" id="PTHR11206">
    <property type="entry name" value="MULTIDRUG RESISTANCE PROTEIN"/>
    <property type="match status" value="1"/>
</dbReference>
<protein>
    <submittedName>
        <fullName evidence="3">10223_t:CDS:1</fullName>
    </submittedName>
</protein>
<comment type="caution">
    <text evidence="3">The sequence shown here is derived from an EMBL/GenBank/DDBJ whole genome shotgun (WGS) entry which is preliminary data.</text>
</comment>
<name>A0A9N9N9D3_9GLOM</name>
<comment type="similarity">
    <text evidence="1">Belongs to the multi antimicrobial extrusion (MATE) (TC 2.A.66.1) family.</text>
</comment>
<organism evidence="3 4">
    <name type="scientific">Ambispora leptoticha</name>
    <dbReference type="NCBI Taxonomy" id="144679"/>
    <lineage>
        <taxon>Eukaryota</taxon>
        <taxon>Fungi</taxon>
        <taxon>Fungi incertae sedis</taxon>
        <taxon>Mucoromycota</taxon>
        <taxon>Glomeromycotina</taxon>
        <taxon>Glomeromycetes</taxon>
        <taxon>Archaeosporales</taxon>
        <taxon>Ambisporaceae</taxon>
        <taxon>Ambispora</taxon>
    </lineage>
</organism>